<reference evidence="4 5" key="1">
    <citation type="submission" date="2024-02" db="EMBL/GenBank/DDBJ databases">
        <authorList>
            <person name="Chen Y."/>
            <person name="Shah S."/>
            <person name="Dougan E. K."/>
            <person name="Thang M."/>
            <person name="Chan C."/>
        </authorList>
    </citation>
    <scope>NUCLEOTIDE SEQUENCE [LARGE SCALE GENOMIC DNA]</scope>
</reference>
<dbReference type="SMART" id="SM00053">
    <property type="entry name" value="DYNc"/>
    <property type="match status" value="1"/>
</dbReference>
<accession>A0ABP0I7B0</accession>
<evidence type="ECO:0000313" key="4">
    <source>
        <dbReference type="EMBL" id="CAK8997294.1"/>
    </source>
</evidence>
<gene>
    <name evidence="4" type="ORF">SCF082_LOCUS5161</name>
</gene>
<evidence type="ECO:0000256" key="2">
    <source>
        <dbReference type="ARBA" id="ARBA00023134"/>
    </source>
</evidence>
<organism evidence="4 5">
    <name type="scientific">Durusdinium trenchii</name>
    <dbReference type="NCBI Taxonomy" id="1381693"/>
    <lineage>
        <taxon>Eukaryota</taxon>
        <taxon>Sar</taxon>
        <taxon>Alveolata</taxon>
        <taxon>Dinophyceae</taxon>
        <taxon>Suessiales</taxon>
        <taxon>Symbiodiniaceae</taxon>
        <taxon>Durusdinium</taxon>
    </lineage>
</organism>
<sequence length="630" mass="70785">MSGPPEEPLVDAPKGTTGLGELLQAIANSRAVLHEERIDVPEIGVCGNQSSGKSSVLSSISGLPFPSGDGTCTRRPIIVHMKTGDKFKIEVNGSVVEFCNFAEKVRELQGGNGFRTDPVNVVVTKPGGTEMILTDLPGIVTSNEEDERKTKEMAREYLKNELCVIVVVQESNGDQENQAAFQLAREFDPDFRRSLVVLTKPDLLLSDTKERKDRVVDLLQNQGGLQHGYTIVRTRKGALEKDLSEKEMADLEEQMFTTDFPTLRPGVWGIRTLKNKLSEIQSELLRRAIPDIKSKISSRIVEITKELELMTVANTPQERYAKKEELFRLIRYQMHNATIQREYFGLDRSAQLGGAFDIAADEFGDKLSQSLDLRKVLSEEVVSSLDEELKLMGARAKMSSLTILKARVKGNIVEPLQREIAIFVDTSFGLVERAIAHIVSIQNPVGRQFPRLIQKVRMELITLAEETKNDVYQFLMDLTEAEIVNARYGDEELTSNLALAEHFSNVPREKVDLIASQIKASVGVEAETAFLDVIRQDFPNEYPDPIKLLIRDLKIRAVRLLRSYRVQVPRIVFSKFINKVLEWLDTVSLALNSEDGLLESLMLEEPDVVDLRLEQQKRLAELKGCLDQLP</sequence>
<feature type="domain" description="Dynamin-type G" evidence="3">
    <location>
        <begin position="37"/>
        <end position="290"/>
    </location>
</feature>
<dbReference type="PRINTS" id="PR00195">
    <property type="entry name" value="DYNAMIN"/>
</dbReference>
<dbReference type="PROSITE" id="PS51718">
    <property type="entry name" value="G_DYNAMIN_2"/>
    <property type="match status" value="1"/>
</dbReference>
<evidence type="ECO:0000313" key="5">
    <source>
        <dbReference type="Proteomes" id="UP001642464"/>
    </source>
</evidence>
<keyword evidence="2" id="KW-0342">GTP-binding</keyword>
<dbReference type="EMBL" id="CAXAMM010002748">
    <property type="protein sequence ID" value="CAK8997294.1"/>
    <property type="molecule type" value="Genomic_DNA"/>
</dbReference>
<dbReference type="Pfam" id="PF00350">
    <property type="entry name" value="Dynamin_N"/>
    <property type="match status" value="1"/>
</dbReference>
<dbReference type="InterPro" id="IPR027417">
    <property type="entry name" value="P-loop_NTPase"/>
</dbReference>
<dbReference type="Gene3D" id="3.40.50.300">
    <property type="entry name" value="P-loop containing nucleotide triphosphate hydrolases"/>
    <property type="match status" value="1"/>
</dbReference>
<evidence type="ECO:0000256" key="1">
    <source>
        <dbReference type="ARBA" id="ARBA00022741"/>
    </source>
</evidence>
<dbReference type="PANTHER" id="PTHR11566">
    <property type="entry name" value="DYNAMIN"/>
    <property type="match status" value="1"/>
</dbReference>
<dbReference type="InterPro" id="IPR045063">
    <property type="entry name" value="Dynamin_N"/>
</dbReference>
<dbReference type="SUPFAM" id="SSF52540">
    <property type="entry name" value="P-loop containing nucleoside triphosphate hydrolases"/>
    <property type="match status" value="1"/>
</dbReference>
<evidence type="ECO:0000259" key="3">
    <source>
        <dbReference type="PROSITE" id="PS51718"/>
    </source>
</evidence>
<dbReference type="Proteomes" id="UP001642464">
    <property type="component" value="Unassembled WGS sequence"/>
</dbReference>
<keyword evidence="1" id="KW-0547">Nucleotide-binding</keyword>
<proteinExistence type="predicted"/>
<protein>
    <submittedName>
        <fullName evidence="4">Interferon-induced GTP-binding protein MxB (IFN-inducible antiviral protein MxB) (Interferon-inducible MxB protein)</fullName>
    </submittedName>
</protein>
<keyword evidence="5" id="KW-1185">Reference proteome</keyword>
<dbReference type="PANTHER" id="PTHR11566:SF173">
    <property type="entry name" value="DYNAMIN-RELATED PROTEIN 4C"/>
    <property type="match status" value="1"/>
</dbReference>
<dbReference type="InterPro" id="IPR000375">
    <property type="entry name" value="Dynamin_stalk"/>
</dbReference>
<dbReference type="InterPro" id="IPR001401">
    <property type="entry name" value="Dynamin_GTPase"/>
</dbReference>
<name>A0ABP0I7B0_9DINO</name>
<comment type="caution">
    <text evidence="4">The sequence shown here is derived from an EMBL/GenBank/DDBJ whole genome shotgun (WGS) entry which is preliminary data.</text>
</comment>
<dbReference type="InterPro" id="IPR022812">
    <property type="entry name" value="Dynamin"/>
</dbReference>
<dbReference type="InterPro" id="IPR030381">
    <property type="entry name" value="G_DYNAMIN_dom"/>
</dbReference>
<dbReference type="Pfam" id="PF01031">
    <property type="entry name" value="Dynamin_M"/>
    <property type="match status" value="1"/>
</dbReference>